<keyword evidence="2" id="KW-1185">Reference proteome</keyword>
<accession>A0ACC2N114</accession>
<name>A0ACC2N114_9HYME</name>
<dbReference type="EMBL" id="CM056744">
    <property type="protein sequence ID" value="KAJ8664793.1"/>
    <property type="molecule type" value="Genomic_DNA"/>
</dbReference>
<dbReference type="Proteomes" id="UP001239111">
    <property type="component" value="Chromosome 4"/>
</dbReference>
<gene>
    <name evidence="1" type="ORF">QAD02_006455</name>
</gene>
<organism evidence="1 2">
    <name type="scientific">Eretmocerus hayati</name>
    <dbReference type="NCBI Taxonomy" id="131215"/>
    <lineage>
        <taxon>Eukaryota</taxon>
        <taxon>Metazoa</taxon>
        <taxon>Ecdysozoa</taxon>
        <taxon>Arthropoda</taxon>
        <taxon>Hexapoda</taxon>
        <taxon>Insecta</taxon>
        <taxon>Pterygota</taxon>
        <taxon>Neoptera</taxon>
        <taxon>Endopterygota</taxon>
        <taxon>Hymenoptera</taxon>
        <taxon>Apocrita</taxon>
        <taxon>Proctotrupomorpha</taxon>
        <taxon>Chalcidoidea</taxon>
        <taxon>Aphelinidae</taxon>
        <taxon>Aphelininae</taxon>
        <taxon>Eretmocerus</taxon>
    </lineage>
</organism>
<sequence length="351" mass="40752">MNWFTINAFPIFIILLIVSIERSIGQTSLKSLSVVFRHGDRTPSEKEMYPKDPYYNTKFTNELGHLTSNGRTRAFHLGESLREKYIHFLGGINFSPETVSITTTDYNRTKTTLQMVLEGLYPSKNIRILPVKVLRSGKDDLLNSRKSSEYKKLRQELENIPEVKERIESFQNYMNELTNITGKPISNIEDIYSLYHILKSESSMGLTLPEWTKNEFPHGKIRDAALLSYDLFSYTLPMRKIHGGKLLRELIERMRSVKTGESEARLFLYSAHEDTLVALLKVLNIYEPHIPDYANAIVLELHETDNRYHIKIQYVNGISRNFSLQQIPKCGQFCELDKFAELFKDVTDRNQ</sequence>
<evidence type="ECO:0000313" key="1">
    <source>
        <dbReference type="EMBL" id="KAJ8664793.1"/>
    </source>
</evidence>
<reference evidence="1" key="1">
    <citation type="submission" date="2023-04" db="EMBL/GenBank/DDBJ databases">
        <title>A chromosome-level genome assembly of the parasitoid wasp Eretmocerus hayati.</title>
        <authorList>
            <person name="Zhong Y."/>
            <person name="Liu S."/>
            <person name="Liu Y."/>
        </authorList>
    </citation>
    <scope>NUCLEOTIDE SEQUENCE</scope>
    <source>
        <strain evidence="1">ZJU_SS_LIU_2023</strain>
    </source>
</reference>
<evidence type="ECO:0000313" key="2">
    <source>
        <dbReference type="Proteomes" id="UP001239111"/>
    </source>
</evidence>
<comment type="caution">
    <text evidence="1">The sequence shown here is derived from an EMBL/GenBank/DDBJ whole genome shotgun (WGS) entry which is preliminary data.</text>
</comment>
<protein>
    <submittedName>
        <fullName evidence="1">Uncharacterized protein</fullName>
    </submittedName>
</protein>
<proteinExistence type="predicted"/>